<dbReference type="Proteomes" id="UP000219621">
    <property type="component" value="Unassembled WGS sequence"/>
</dbReference>
<keyword evidence="2 5" id="KW-0812">Transmembrane</keyword>
<accession>A0A286GZB2</accession>
<feature type="transmembrane region" description="Helical" evidence="5">
    <location>
        <begin position="234"/>
        <end position="253"/>
    </location>
</feature>
<keyword evidence="3 5" id="KW-1133">Transmembrane helix</keyword>
<dbReference type="PANTHER" id="PTHR32322:SF9">
    <property type="entry name" value="AMINO-ACID METABOLITE EFFLUX PUMP-RELATED"/>
    <property type="match status" value="1"/>
</dbReference>
<keyword evidence="8" id="KW-1185">Reference proteome</keyword>
<dbReference type="RefSeq" id="WP_097281403.1">
    <property type="nucleotide sequence ID" value="NZ_OCNJ01000014.1"/>
</dbReference>
<feature type="transmembrane region" description="Helical" evidence="5">
    <location>
        <begin position="137"/>
        <end position="158"/>
    </location>
</feature>
<feature type="transmembrane region" description="Helical" evidence="5">
    <location>
        <begin position="259"/>
        <end position="277"/>
    </location>
</feature>
<evidence type="ECO:0000313" key="7">
    <source>
        <dbReference type="EMBL" id="SOE00863.1"/>
    </source>
</evidence>
<dbReference type="GO" id="GO:0016020">
    <property type="term" value="C:membrane"/>
    <property type="evidence" value="ECO:0007669"/>
    <property type="project" value="UniProtKB-SubCell"/>
</dbReference>
<comment type="subcellular location">
    <subcellularLocation>
        <location evidence="1">Membrane</location>
        <topology evidence="1">Multi-pass membrane protein</topology>
    </subcellularLocation>
</comment>
<feature type="transmembrane region" description="Helical" evidence="5">
    <location>
        <begin position="170"/>
        <end position="189"/>
    </location>
</feature>
<dbReference type="SUPFAM" id="SSF103481">
    <property type="entry name" value="Multidrug resistance efflux transporter EmrE"/>
    <property type="match status" value="2"/>
</dbReference>
<dbReference type="OrthoDB" id="7158585at2"/>
<feature type="transmembrane region" description="Helical" evidence="5">
    <location>
        <begin position="113"/>
        <end position="131"/>
    </location>
</feature>
<proteinExistence type="predicted"/>
<sequence>MGPRDILLALLVQALWGLNLVVAKVGVTEVPPLAFTTARFALVAVLVVPFFRVPWHALKGLLLLSVTFGTLHFGLLFTGLAQMDAAAAGIVIQLGPPFSVLLGVLLFKERLGWKRITGTLLAFAGVMLLAGEPSLPSLLPLALVTVAAFAWALSNAVVKTLPNVNPVLMTGWLSLMAVPQVGLLSWALEDGQLEAFQAADWLGWGAVAYTAVAASIVAHSLWYGLVRRHEMGQVAPFGLLAPVLGIIAAILLLGEPLTWQKAVGGTITMIGVAIVQLRTAKRAKVQREAEPEEPGSPT</sequence>
<feature type="transmembrane region" description="Helical" evidence="5">
    <location>
        <begin position="201"/>
        <end position="222"/>
    </location>
</feature>
<organism evidence="7 8">
    <name type="scientific">Caenispirillum bisanense</name>
    <dbReference type="NCBI Taxonomy" id="414052"/>
    <lineage>
        <taxon>Bacteria</taxon>
        <taxon>Pseudomonadati</taxon>
        <taxon>Pseudomonadota</taxon>
        <taxon>Alphaproteobacteria</taxon>
        <taxon>Rhodospirillales</taxon>
        <taxon>Novispirillaceae</taxon>
        <taxon>Caenispirillum</taxon>
    </lineage>
</organism>
<gene>
    <name evidence="7" type="ORF">SAMN05421508_11475</name>
</gene>
<evidence type="ECO:0000259" key="6">
    <source>
        <dbReference type="Pfam" id="PF00892"/>
    </source>
</evidence>
<feature type="transmembrane region" description="Helical" evidence="5">
    <location>
        <begin position="60"/>
        <end position="80"/>
    </location>
</feature>
<evidence type="ECO:0000313" key="8">
    <source>
        <dbReference type="Proteomes" id="UP000219621"/>
    </source>
</evidence>
<feature type="domain" description="EamA" evidence="6">
    <location>
        <begin position="142"/>
        <end position="275"/>
    </location>
</feature>
<dbReference type="InterPro" id="IPR050638">
    <property type="entry name" value="AA-Vitamin_Transporters"/>
</dbReference>
<evidence type="ECO:0000256" key="1">
    <source>
        <dbReference type="ARBA" id="ARBA00004141"/>
    </source>
</evidence>
<dbReference type="PANTHER" id="PTHR32322">
    <property type="entry name" value="INNER MEMBRANE TRANSPORTER"/>
    <property type="match status" value="1"/>
</dbReference>
<evidence type="ECO:0000256" key="5">
    <source>
        <dbReference type="SAM" id="Phobius"/>
    </source>
</evidence>
<dbReference type="InterPro" id="IPR037185">
    <property type="entry name" value="EmrE-like"/>
</dbReference>
<dbReference type="AlphaFoldDB" id="A0A286GZB2"/>
<evidence type="ECO:0000256" key="2">
    <source>
        <dbReference type="ARBA" id="ARBA00022692"/>
    </source>
</evidence>
<protein>
    <submittedName>
        <fullName evidence="7">O-acetylserine/cysteine efflux transporter</fullName>
    </submittedName>
</protein>
<evidence type="ECO:0000256" key="4">
    <source>
        <dbReference type="ARBA" id="ARBA00023136"/>
    </source>
</evidence>
<feature type="transmembrane region" description="Helical" evidence="5">
    <location>
        <begin position="33"/>
        <end position="53"/>
    </location>
</feature>
<keyword evidence="4 5" id="KW-0472">Membrane</keyword>
<evidence type="ECO:0000256" key="3">
    <source>
        <dbReference type="ARBA" id="ARBA00022989"/>
    </source>
</evidence>
<reference evidence="7 8" key="1">
    <citation type="submission" date="2017-09" db="EMBL/GenBank/DDBJ databases">
        <authorList>
            <person name="Ehlers B."/>
            <person name="Leendertz F.H."/>
        </authorList>
    </citation>
    <scope>NUCLEOTIDE SEQUENCE [LARGE SCALE GENOMIC DNA]</scope>
    <source>
        <strain evidence="7 8">USBA 140</strain>
    </source>
</reference>
<dbReference type="Gene3D" id="1.10.3730.20">
    <property type="match status" value="1"/>
</dbReference>
<dbReference type="Pfam" id="PF00892">
    <property type="entry name" value="EamA"/>
    <property type="match status" value="2"/>
</dbReference>
<name>A0A286GZB2_9PROT</name>
<dbReference type="EMBL" id="OCNJ01000014">
    <property type="protein sequence ID" value="SOE00863.1"/>
    <property type="molecule type" value="Genomic_DNA"/>
</dbReference>
<feature type="transmembrane region" description="Helical" evidence="5">
    <location>
        <begin position="86"/>
        <end position="106"/>
    </location>
</feature>
<feature type="domain" description="EamA" evidence="6">
    <location>
        <begin position="6"/>
        <end position="129"/>
    </location>
</feature>
<dbReference type="InterPro" id="IPR000620">
    <property type="entry name" value="EamA_dom"/>
</dbReference>